<evidence type="ECO:0000256" key="7">
    <source>
        <dbReference type="ARBA" id="ARBA00022917"/>
    </source>
</evidence>
<evidence type="ECO:0000256" key="4">
    <source>
        <dbReference type="ARBA" id="ARBA00022598"/>
    </source>
</evidence>
<comment type="catalytic activity">
    <reaction evidence="12">
        <text>tRNA(Phe) + L-phenylalanine + ATP = L-phenylalanyl-tRNA(Phe) + AMP + diphosphate + H(+)</text>
        <dbReference type="Rhea" id="RHEA:19413"/>
        <dbReference type="Rhea" id="RHEA-COMP:9668"/>
        <dbReference type="Rhea" id="RHEA-COMP:9699"/>
        <dbReference type="ChEBI" id="CHEBI:15378"/>
        <dbReference type="ChEBI" id="CHEBI:30616"/>
        <dbReference type="ChEBI" id="CHEBI:33019"/>
        <dbReference type="ChEBI" id="CHEBI:58095"/>
        <dbReference type="ChEBI" id="CHEBI:78442"/>
        <dbReference type="ChEBI" id="CHEBI:78531"/>
        <dbReference type="ChEBI" id="CHEBI:456215"/>
        <dbReference type="EC" id="6.1.1.20"/>
    </reaction>
</comment>
<dbReference type="GO" id="GO:0005524">
    <property type="term" value="F:ATP binding"/>
    <property type="evidence" value="ECO:0007669"/>
    <property type="project" value="UniProtKB-KW"/>
</dbReference>
<comment type="caution">
    <text evidence="17">The sequence shown here is derived from an EMBL/GenBank/DDBJ whole genome shotgun (WGS) entry which is preliminary data.</text>
</comment>
<dbReference type="GO" id="GO:0000049">
    <property type="term" value="F:tRNA binding"/>
    <property type="evidence" value="ECO:0007669"/>
    <property type="project" value="InterPro"/>
</dbReference>
<sequence length="484" mass="55396">MISFAAGSLAISRGAPSVEDVVAGAVQYNGRPNQPTLTNRPLIGITASGNTIINGISYPTDSWTNVSPKIVSSTLRRLHLQLDHPISITRSLIESCFPYPTFKYYNDFSPVVSVHQNFDSLGFPPNHPGRSKTDTYYINSTSLLRTHTSAHQADVFRKNLSAGYLISADVYRRDAIDKSHYPIFHQMEGARTWERSGVHNSDTVSNIWKDFEKLPSHNMKVEDTTGFMHHERNPIQKVHLSEEVEAMTAHLKRSLELVIAEVFSRAKLAASTESQLTDEPLRIRWVETYFPFTLPSWELEIFWQGDWLEVLGCGIVNQNILIKADVPNRLGWAFGIGLERIAMLLFEIPDIRLFWCQDQRFLNQFEGLSQNINQIRRFKPFSKYPATYKDVSFWIIDGEVTKSSILADRTHENDIMQVVRDVAGDVVEYVKKIDEFQHPKTGRISWCYRFNYRSLEKTLTSAEANKLHDNVKSELVNRLGIELR</sequence>
<dbReference type="FunCoup" id="N1J5C0">
    <property type="interactions" value="721"/>
</dbReference>
<evidence type="ECO:0000256" key="9">
    <source>
        <dbReference type="ARBA" id="ARBA00023128"/>
    </source>
</evidence>
<dbReference type="NCBIfam" id="TIGR00469">
    <property type="entry name" value="pheS_mito"/>
    <property type="match status" value="1"/>
</dbReference>
<evidence type="ECO:0000256" key="1">
    <source>
        <dbReference type="ARBA" id="ARBA00004305"/>
    </source>
</evidence>
<keyword evidence="9" id="KW-0496">Mitochondrion</keyword>
<keyword evidence="8" id="KW-0809">Transit peptide</keyword>
<dbReference type="InterPro" id="IPR006195">
    <property type="entry name" value="aa-tRNA-synth_II"/>
</dbReference>
<evidence type="ECO:0000256" key="14">
    <source>
        <dbReference type="ARBA" id="ARBA00073229"/>
    </source>
</evidence>
<organism evidence="17 18">
    <name type="scientific">Blumeria graminis f. sp. hordei (strain DH14)</name>
    <name type="common">Barley powdery mildew</name>
    <name type="synonym">Oidium monilioides f. sp. hordei</name>
    <dbReference type="NCBI Taxonomy" id="546991"/>
    <lineage>
        <taxon>Eukaryota</taxon>
        <taxon>Fungi</taxon>
        <taxon>Dikarya</taxon>
        <taxon>Ascomycota</taxon>
        <taxon>Pezizomycotina</taxon>
        <taxon>Leotiomycetes</taxon>
        <taxon>Erysiphales</taxon>
        <taxon>Erysiphaceae</taxon>
        <taxon>Blumeria</taxon>
        <taxon>Blumeria hordei</taxon>
    </lineage>
</organism>
<evidence type="ECO:0000256" key="11">
    <source>
        <dbReference type="ARBA" id="ARBA00031194"/>
    </source>
</evidence>
<dbReference type="InterPro" id="IPR005121">
    <property type="entry name" value="Fdx_antiC-bd"/>
</dbReference>
<feature type="domain" description="FDX-ACB" evidence="16">
    <location>
        <begin position="382"/>
        <end position="484"/>
    </location>
</feature>
<proteinExistence type="inferred from homology"/>
<comment type="similarity">
    <text evidence="2">Belongs to the class-II aminoacyl-tRNA synthetase family.</text>
</comment>
<dbReference type="EMBL" id="CAUH01000747">
    <property type="protein sequence ID" value="CCU74955.1"/>
    <property type="molecule type" value="Genomic_DNA"/>
</dbReference>
<evidence type="ECO:0000256" key="10">
    <source>
        <dbReference type="ARBA" id="ARBA00023146"/>
    </source>
</evidence>
<dbReference type="PROSITE" id="PS50862">
    <property type="entry name" value="AA_TRNA_LIGASE_II"/>
    <property type="match status" value="1"/>
</dbReference>
<evidence type="ECO:0000256" key="2">
    <source>
        <dbReference type="ARBA" id="ARBA00008226"/>
    </source>
</evidence>
<evidence type="ECO:0000256" key="8">
    <source>
        <dbReference type="ARBA" id="ARBA00022946"/>
    </source>
</evidence>
<evidence type="ECO:0000256" key="12">
    <source>
        <dbReference type="ARBA" id="ARBA00049255"/>
    </source>
</evidence>
<dbReference type="InParanoid" id="N1J5C0"/>
<dbReference type="SUPFAM" id="SSF54991">
    <property type="entry name" value="Anticodon-binding domain of PheRS"/>
    <property type="match status" value="1"/>
</dbReference>
<accession>N1J5C0</accession>
<dbReference type="GO" id="GO:0005759">
    <property type="term" value="C:mitochondrial matrix"/>
    <property type="evidence" value="ECO:0007669"/>
    <property type="project" value="UniProtKB-SubCell"/>
</dbReference>
<comment type="function">
    <text evidence="13">Is responsible for the charging of tRNA(Phe) with phenylalanine in mitochondrial translation.</text>
</comment>
<evidence type="ECO:0000256" key="3">
    <source>
        <dbReference type="ARBA" id="ARBA00012814"/>
    </source>
</evidence>
<dbReference type="eggNOG" id="KOG2783">
    <property type="taxonomic scope" value="Eukaryota"/>
</dbReference>
<dbReference type="Pfam" id="PF01409">
    <property type="entry name" value="tRNA-synt_2d"/>
    <property type="match status" value="2"/>
</dbReference>
<keyword evidence="4" id="KW-0436">Ligase</keyword>
<feature type="domain" description="Aminoacyl-transfer RNA synthetases class-II family profile" evidence="15">
    <location>
        <begin position="109"/>
        <end position="380"/>
    </location>
</feature>
<evidence type="ECO:0000256" key="13">
    <source>
        <dbReference type="ARBA" id="ARBA00057761"/>
    </source>
</evidence>
<dbReference type="CDD" id="cd00496">
    <property type="entry name" value="PheRS_alpha_core"/>
    <property type="match status" value="1"/>
</dbReference>
<dbReference type="HOGENOM" id="CLU_022696_0_1_1"/>
<evidence type="ECO:0000313" key="18">
    <source>
        <dbReference type="Proteomes" id="UP000015441"/>
    </source>
</evidence>
<evidence type="ECO:0000313" key="17">
    <source>
        <dbReference type="EMBL" id="CCU74955.1"/>
    </source>
</evidence>
<dbReference type="GO" id="GO:0070156">
    <property type="term" value="P:mitochondrial phenylalanyl-tRNA aminoacylation"/>
    <property type="evidence" value="ECO:0007669"/>
    <property type="project" value="EnsemblFungi"/>
</dbReference>
<dbReference type="OrthoDB" id="4457at2759"/>
<keyword evidence="5" id="KW-0547">Nucleotide-binding</keyword>
<keyword evidence="10 17" id="KW-0030">Aminoacyl-tRNA synthetase</keyword>
<dbReference type="AlphaFoldDB" id="N1J5C0"/>
<dbReference type="PANTHER" id="PTHR11538:SF41">
    <property type="entry name" value="PHENYLALANINE--TRNA LIGASE, MITOCHONDRIAL"/>
    <property type="match status" value="1"/>
</dbReference>
<reference evidence="17 18" key="1">
    <citation type="journal article" date="2010" name="Science">
        <title>Genome expansion and gene loss in powdery mildew fungi reveal tradeoffs in extreme parasitism.</title>
        <authorList>
            <person name="Spanu P.D."/>
            <person name="Abbott J.C."/>
            <person name="Amselem J."/>
            <person name="Burgis T.A."/>
            <person name="Soanes D.M."/>
            <person name="Stueber K."/>
            <person name="Ver Loren van Themaat E."/>
            <person name="Brown J.K.M."/>
            <person name="Butcher S.A."/>
            <person name="Gurr S.J."/>
            <person name="Lebrun M.-H."/>
            <person name="Ridout C.J."/>
            <person name="Schulze-Lefert P."/>
            <person name="Talbot N.J."/>
            <person name="Ahmadinejad N."/>
            <person name="Ametz C."/>
            <person name="Barton G.R."/>
            <person name="Benjdia M."/>
            <person name="Bidzinski P."/>
            <person name="Bindschedler L.V."/>
            <person name="Both M."/>
            <person name="Brewer M.T."/>
            <person name="Cadle-Davidson L."/>
            <person name="Cadle-Davidson M.M."/>
            <person name="Collemare J."/>
            <person name="Cramer R."/>
            <person name="Frenkel O."/>
            <person name="Godfrey D."/>
            <person name="Harriman J."/>
            <person name="Hoede C."/>
            <person name="King B.C."/>
            <person name="Klages S."/>
            <person name="Kleemann J."/>
            <person name="Knoll D."/>
            <person name="Koti P.S."/>
            <person name="Kreplak J."/>
            <person name="Lopez-Ruiz F.J."/>
            <person name="Lu X."/>
            <person name="Maekawa T."/>
            <person name="Mahanil S."/>
            <person name="Micali C."/>
            <person name="Milgroom M.G."/>
            <person name="Montana G."/>
            <person name="Noir S."/>
            <person name="O'Connell R.J."/>
            <person name="Oberhaensli S."/>
            <person name="Parlange F."/>
            <person name="Pedersen C."/>
            <person name="Quesneville H."/>
            <person name="Reinhardt R."/>
            <person name="Rott M."/>
            <person name="Sacristan S."/>
            <person name="Schmidt S.M."/>
            <person name="Schoen M."/>
            <person name="Skamnioti P."/>
            <person name="Sommer H."/>
            <person name="Stephens A."/>
            <person name="Takahara H."/>
            <person name="Thordal-Christensen H."/>
            <person name="Vigouroux M."/>
            <person name="Wessling R."/>
            <person name="Wicker T."/>
            <person name="Panstruga R."/>
        </authorList>
    </citation>
    <scope>NUCLEOTIDE SEQUENCE [LARGE SCALE GENOMIC DNA]</scope>
    <source>
        <strain evidence="17">DH14</strain>
    </source>
</reference>
<dbReference type="Gene3D" id="3.30.70.380">
    <property type="entry name" value="Ferrodoxin-fold anticodon-binding domain"/>
    <property type="match status" value="1"/>
</dbReference>
<dbReference type="InterPro" id="IPR004530">
    <property type="entry name" value="Phe-tRNA-synth_IIc_mito"/>
</dbReference>
<protein>
    <recommendedName>
        <fullName evidence="14">Phenylalanine--tRNA ligase, mitochondrial</fullName>
        <ecNumber evidence="3">6.1.1.20</ecNumber>
    </recommendedName>
    <alternativeName>
        <fullName evidence="11">Phenylalanyl-tRNA synthetase</fullName>
    </alternativeName>
</protein>
<dbReference type="FunFam" id="3.30.70.380:FF:000002">
    <property type="entry name" value="phenylalanine--tRNA ligase, mitochondrial"/>
    <property type="match status" value="1"/>
</dbReference>
<dbReference type="SUPFAM" id="SSF55681">
    <property type="entry name" value="Class II aaRS and biotin synthetases"/>
    <property type="match status" value="1"/>
</dbReference>
<gene>
    <name evidence="17" type="ORF">BGHDH14_bgh06726</name>
</gene>
<dbReference type="GO" id="GO:0004826">
    <property type="term" value="F:phenylalanine-tRNA ligase activity"/>
    <property type="evidence" value="ECO:0007669"/>
    <property type="project" value="UniProtKB-EC"/>
</dbReference>
<evidence type="ECO:0000256" key="6">
    <source>
        <dbReference type="ARBA" id="ARBA00022840"/>
    </source>
</evidence>
<dbReference type="SMART" id="SM00896">
    <property type="entry name" value="FDX-ACB"/>
    <property type="match status" value="1"/>
</dbReference>
<dbReference type="InterPro" id="IPR036690">
    <property type="entry name" value="Fdx_antiC-bd_sf"/>
</dbReference>
<dbReference type="FunFam" id="3.30.930.10:FF:000053">
    <property type="entry name" value="Phenylalanyl-tRNA synthetase mitochondrial"/>
    <property type="match status" value="1"/>
</dbReference>
<dbReference type="PANTHER" id="PTHR11538">
    <property type="entry name" value="PHENYLALANYL-TRNA SYNTHETASE"/>
    <property type="match status" value="1"/>
</dbReference>
<name>N1J5C0_BLUG1</name>
<evidence type="ECO:0000259" key="15">
    <source>
        <dbReference type="PROSITE" id="PS50862"/>
    </source>
</evidence>
<dbReference type="PROSITE" id="PS51447">
    <property type="entry name" value="FDX_ACB"/>
    <property type="match status" value="1"/>
</dbReference>
<comment type="subcellular location">
    <subcellularLocation>
        <location evidence="1">Mitochondrion matrix</location>
    </subcellularLocation>
</comment>
<dbReference type="InterPro" id="IPR002319">
    <property type="entry name" value="Phenylalanyl-tRNA_Synthase"/>
</dbReference>
<dbReference type="Gene3D" id="3.30.930.10">
    <property type="entry name" value="Bira Bifunctional Protein, Domain 2"/>
    <property type="match status" value="1"/>
</dbReference>
<keyword evidence="7" id="KW-0648">Protein biosynthesis</keyword>
<dbReference type="EC" id="6.1.1.20" evidence="3"/>
<evidence type="ECO:0000259" key="16">
    <source>
        <dbReference type="PROSITE" id="PS51447"/>
    </source>
</evidence>
<dbReference type="Proteomes" id="UP000015441">
    <property type="component" value="Unassembled WGS sequence"/>
</dbReference>
<keyword evidence="6" id="KW-0067">ATP-binding</keyword>
<keyword evidence="18" id="KW-1185">Reference proteome</keyword>
<evidence type="ECO:0000256" key="5">
    <source>
        <dbReference type="ARBA" id="ARBA00022741"/>
    </source>
</evidence>
<dbReference type="InterPro" id="IPR045864">
    <property type="entry name" value="aa-tRNA-synth_II/BPL/LPL"/>
</dbReference>
<dbReference type="STRING" id="546991.N1J5C0"/>
<dbReference type="Pfam" id="PF03147">
    <property type="entry name" value="FDX-ACB"/>
    <property type="match status" value="1"/>
</dbReference>